<feature type="transmembrane region" description="Helical" evidence="1">
    <location>
        <begin position="55"/>
        <end position="76"/>
    </location>
</feature>
<dbReference type="AlphaFoldDB" id="A0A8S4QJC2"/>
<keyword evidence="1" id="KW-0472">Membrane</keyword>
<dbReference type="PANTHER" id="PTHR11785">
    <property type="entry name" value="AMINO ACID TRANSPORTER"/>
    <property type="match status" value="1"/>
</dbReference>
<keyword evidence="1" id="KW-1133">Transmembrane helix</keyword>
<reference evidence="2" key="1">
    <citation type="submission" date="2022-03" db="EMBL/GenBank/DDBJ databases">
        <authorList>
            <person name="Lindestad O."/>
        </authorList>
    </citation>
    <scope>NUCLEOTIDE SEQUENCE</scope>
</reference>
<dbReference type="Gene3D" id="1.20.1740.10">
    <property type="entry name" value="Amino acid/polyamine transporter I"/>
    <property type="match status" value="1"/>
</dbReference>
<gene>
    <name evidence="2" type="primary">jg10229</name>
    <name evidence="2" type="ORF">PAEG_LOCUS2777</name>
</gene>
<accession>A0A8S4QJC2</accession>
<dbReference type="PANTHER" id="PTHR11785:SF535">
    <property type="entry name" value="GH08870P"/>
    <property type="match status" value="1"/>
</dbReference>
<evidence type="ECO:0000313" key="2">
    <source>
        <dbReference type="EMBL" id="CAH2210920.1"/>
    </source>
</evidence>
<feature type="transmembrane region" description="Helical" evidence="1">
    <location>
        <begin position="21"/>
        <end position="43"/>
    </location>
</feature>
<dbReference type="EMBL" id="CAKXAJ010008667">
    <property type="protein sequence ID" value="CAH2210920.1"/>
    <property type="molecule type" value="Genomic_DNA"/>
</dbReference>
<comment type="caution">
    <text evidence="2">The sequence shown here is derived from an EMBL/GenBank/DDBJ whole genome shotgun (WGS) entry which is preliminary data.</text>
</comment>
<evidence type="ECO:0000313" key="3">
    <source>
        <dbReference type="Proteomes" id="UP000838756"/>
    </source>
</evidence>
<proteinExistence type="predicted"/>
<dbReference type="GO" id="GO:0015179">
    <property type="term" value="F:L-amino acid transmembrane transporter activity"/>
    <property type="evidence" value="ECO:0007669"/>
    <property type="project" value="TreeGrafter"/>
</dbReference>
<organism evidence="2 3">
    <name type="scientific">Pararge aegeria aegeria</name>
    <dbReference type="NCBI Taxonomy" id="348720"/>
    <lineage>
        <taxon>Eukaryota</taxon>
        <taxon>Metazoa</taxon>
        <taxon>Ecdysozoa</taxon>
        <taxon>Arthropoda</taxon>
        <taxon>Hexapoda</taxon>
        <taxon>Insecta</taxon>
        <taxon>Pterygota</taxon>
        <taxon>Neoptera</taxon>
        <taxon>Endopterygota</taxon>
        <taxon>Lepidoptera</taxon>
        <taxon>Glossata</taxon>
        <taxon>Ditrysia</taxon>
        <taxon>Papilionoidea</taxon>
        <taxon>Nymphalidae</taxon>
        <taxon>Satyrinae</taxon>
        <taxon>Satyrini</taxon>
        <taxon>Parargina</taxon>
        <taxon>Pararge</taxon>
    </lineage>
</organism>
<dbReference type="InterPro" id="IPR050598">
    <property type="entry name" value="AminoAcid_Transporter"/>
</dbReference>
<name>A0A8S4QJC2_9NEOP</name>
<keyword evidence="3" id="KW-1185">Reference proteome</keyword>
<keyword evidence="1" id="KW-0812">Transmembrane</keyword>
<feature type="non-terminal residue" evidence="2">
    <location>
        <position position="1"/>
    </location>
</feature>
<dbReference type="Proteomes" id="UP000838756">
    <property type="component" value="Unassembled WGS sequence"/>
</dbReference>
<evidence type="ECO:0000256" key="1">
    <source>
        <dbReference type="SAM" id="Phobius"/>
    </source>
</evidence>
<sequence length="86" mass="9668">AYDVRFTTRIQNVFMFTKISALVIIIIGGIVWMAGGFLTYLNAYDVRFTTRIQNVFMFTKISALVIIIIGGIVWMAGGNLQITRCV</sequence>
<protein>
    <submittedName>
        <fullName evidence="2">Jg10229 protein</fullName>
    </submittedName>
</protein>